<proteinExistence type="predicted"/>
<keyword evidence="2" id="KW-1185">Reference proteome</keyword>
<dbReference type="AlphaFoldDB" id="A0A562Q6G8"/>
<evidence type="ECO:0000313" key="2">
    <source>
        <dbReference type="Proteomes" id="UP000316905"/>
    </source>
</evidence>
<dbReference type="EMBL" id="VLKY01000012">
    <property type="protein sequence ID" value="TWI52337.1"/>
    <property type="molecule type" value="Genomic_DNA"/>
</dbReference>
<organism evidence="1 2">
    <name type="scientific">Pseudomonas duriflava</name>
    <dbReference type="NCBI Taxonomy" id="459528"/>
    <lineage>
        <taxon>Bacteria</taxon>
        <taxon>Pseudomonadati</taxon>
        <taxon>Pseudomonadota</taxon>
        <taxon>Gammaproteobacteria</taxon>
        <taxon>Pseudomonadales</taxon>
        <taxon>Pseudomonadaceae</taxon>
        <taxon>Pseudomonas</taxon>
    </lineage>
</organism>
<evidence type="ECO:0000313" key="1">
    <source>
        <dbReference type="EMBL" id="TWI52337.1"/>
    </source>
</evidence>
<accession>A0A562Q6G8</accession>
<name>A0A562Q6G8_9PSED</name>
<reference evidence="1 2" key="1">
    <citation type="journal article" date="2015" name="Stand. Genomic Sci.">
        <title>Genomic Encyclopedia of Bacterial and Archaeal Type Strains, Phase III: the genomes of soil and plant-associated and newly described type strains.</title>
        <authorList>
            <person name="Whitman W.B."/>
            <person name="Woyke T."/>
            <person name="Klenk H.P."/>
            <person name="Zhou Y."/>
            <person name="Lilburn T.G."/>
            <person name="Beck B.J."/>
            <person name="De Vos P."/>
            <person name="Vandamme P."/>
            <person name="Eisen J.A."/>
            <person name="Garrity G."/>
            <person name="Hugenholtz P."/>
            <person name="Kyrpides N.C."/>
        </authorList>
    </citation>
    <scope>NUCLEOTIDE SEQUENCE [LARGE SCALE GENOMIC DNA]</scope>
    <source>
        <strain evidence="1 2">CGMCC 1.6858</strain>
    </source>
</reference>
<comment type="caution">
    <text evidence="1">The sequence shown here is derived from an EMBL/GenBank/DDBJ whole genome shotgun (WGS) entry which is preliminary data.</text>
</comment>
<protein>
    <submittedName>
        <fullName evidence="1">Uncharacterized protein</fullName>
    </submittedName>
</protein>
<dbReference type="RefSeq" id="WP_158635450.1">
    <property type="nucleotide sequence ID" value="NZ_VLKY01000012.1"/>
</dbReference>
<gene>
    <name evidence="1" type="ORF">IQ22_03480</name>
</gene>
<dbReference type="Proteomes" id="UP000316905">
    <property type="component" value="Unassembled WGS sequence"/>
</dbReference>
<sequence>MGQRLGGRLQNSFDRGDKSALSVSLIEANGHPSKDVRRQTAGLALA</sequence>